<feature type="compositionally biased region" description="Basic and acidic residues" evidence="2">
    <location>
        <begin position="15"/>
        <end position="29"/>
    </location>
</feature>
<reference evidence="5" key="1">
    <citation type="submission" date="2021-01" db="UniProtKB">
        <authorList>
            <consortium name="EnsemblMetazoa"/>
        </authorList>
    </citation>
    <scope>IDENTIFICATION</scope>
</reference>
<evidence type="ECO:0000256" key="3">
    <source>
        <dbReference type="SAM" id="Phobius"/>
    </source>
</evidence>
<dbReference type="PRINTS" id="PR00219">
    <property type="entry name" value="SYNAPTOBREVN"/>
</dbReference>
<dbReference type="GeneID" id="103315838"/>
<evidence type="ECO:0000259" key="4">
    <source>
        <dbReference type="PROSITE" id="PS50892"/>
    </source>
</evidence>
<dbReference type="PANTHER" id="PTHR46897">
    <property type="entry name" value="VESICLE-ASSOCIATED MEMBRANE PROTEIN 4"/>
    <property type="match status" value="1"/>
</dbReference>
<dbReference type="InterPro" id="IPR001388">
    <property type="entry name" value="Synaptobrevin-like"/>
</dbReference>
<dbReference type="PROSITE" id="PS50892">
    <property type="entry name" value="V_SNARE"/>
    <property type="match status" value="1"/>
</dbReference>
<keyword evidence="6" id="KW-1185">Reference proteome</keyword>
<dbReference type="SUPFAM" id="SSF58038">
    <property type="entry name" value="SNARE fusion complex"/>
    <property type="match status" value="1"/>
</dbReference>
<dbReference type="Pfam" id="PF00957">
    <property type="entry name" value="Synaptobrevin"/>
    <property type="match status" value="1"/>
</dbReference>
<name>A0A7M7H3T9_NASVI</name>
<dbReference type="InParanoid" id="A0A7M7H3T9"/>
<evidence type="ECO:0000313" key="6">
    <source>
        <dbReference type="Proteomes" id="UP000002358"/>
    </source>
</evidence>
<protein>
    <recommendedName>
        <fullName evidence="4">V-SNARE coiled-coil homology domain-containing protein</fullName>
    </recommendedName>
</protein>
<keyword evidence="1" id="KW-0175">Coiled coil</keyword>
<evidence type="ECO:0000256" key="2">
    <source>
        <dbReference type="SAM" id="MobiDB-lite"/>
    </source>
</evidence>
<dbReference type="OrthoDB" id="190375at2759"/>
<dbReference type="AlphaFoldDB" id="A0A7M7H3T9"/>
<evidence type="ECO:0000313" key="5">
    <source>
        <dbReference type="EnsemblMetazoa" id="XP_008204871"/>
    </source>
</evidence>
<dbReference type="GO" id="GO:0016020">
    <property type="term" value="C:membrane"/>
    <property type="evidence" value="ECO:0007669"/>
    <property type="project" value="InterPro"/>
</dbReference>
<dbReference type="SMR" id="A0A7M7H3T9"/>
<dbReference type="RefSeq" id="XP_008204871.1">
    <property type="nucleotide sequence ID" value="XM_008206649.4"/>
</dbReference>
<evidence type="ECO:0000256" key="1">
    <source>
        <dbReference type="PROSITE-ProRule" id="PRU00290"/>
    </source>
</evidence>
<organism evidence="5 6">
    <name type="scientific">Nasonia vitripennis</name>
    <name type="common">Parasitic wasp</name>
    <dbReference type="NCBI Taxonomy" id="7425"/>
    <lineage>
        <taxon>Eukaryota</taxon>
        <taxon>Metazoa</taxon>
        <taxon>Ecdysozoa</taxon>
        <taxon>Arthropoda</taxon>
        <taxon>Hexapoda</taxon>
        <taxon>Insecta</taxon>
        <taxon>Pterygota</taxon>
        <taxon>Neoptera</taxon>
        <taxon>Endopterygota</taxon>
        <taxon>Hymenoptera</taxon>
        <taxon>Apocrita</taxon>
        <taxon>Proctotrupomorpha</taxon>
        <taxon>Chalcidoidea</taxon>
        <taxon>Pteromalidae</taxon>
        <taxon>Pteromalinae</taxon>
        <taxon>Nasonia</taxon>
    </lineage>
</organism>
<feature type="domain" description="V-SNARE coiled-coil homology" evidence="4">
    <location>
        <begin position="53"/>
        <end position="113"/>
    </location>
</feature>
<dbReference type="EnsemblMetazoa" id="XM_008206649">
    <property type="protein sequence ID" value="XP_008204871"/>
    <property type="gene ID" value="LOC103315838"/>
</dbReference>
<proteinExistence type="predicted"/>
<sequence length="145" mass="16340">MAMRAGRSLSSGDLRGAEDAEKETLLDHDSEPDEDMLFNRTSSADGQLHIDGKISSVKIQIREVTDVMRDNVHKVMERGERMEDLQMASERLSSAGDEFREAARKAQRRAWMQNVRGRLIIIAITITAILCIVVLDVLALYLVLR</sequence>
<dbReference type="GO" id="GO:0090161">
    <property type="term" value="P:Golgi ribbon formation"/>
    <property type="evidence" value="ECO:0007669"/>
    <property type="project" value="InterPro"/>
</dbReference>
<keyword evidence="3" id="KW-0472">Membrane</keyword>
<dbReference type="KEGG" id="nvi:103315838"/>
<dbReference type="PANTHER" id="PTHR46897:SF1">
    <property type="entry name" value="VESICLE-ASSOCIATED MEMBRANE PROTEIN 4"/>
    <property type="match status" value="1"/>
</dbReference>
<dbReference type="InterPro" id="IPR042887">
    <property type="entry name" value="VAMP4"/>
</dbReference>
<dbReference type="GO" id="GO:0016192">
    <property type="term" value="P:vesicle-mediated transport"/>
    <property type="evidence" value="ECO:0007669"/>
    <property type="project" value="InterPro"/>
</dbReference>
<dbReference type="InterPro" id="IPR042855">
    <property type="entry name" value="V_SNARE_CC"/>
</dbReference>
<keyword evidence="3" id="KW-0812">Transmembrane</keyword>
<dbReference type="Proteomes" id="UP000002358">
    <property type="component" value="Chromosome 2"/>
</dbReference>
<accession>A0A7M7H3T9</accession>
<feature type="transmembrane region" description="Helical" evidence="3">
    <location>
        <begin position="119"/>
        <end position="144"/>
    </location>
</feature>
<keyword evidence="3" id="KW-1133">Transmembrane helix</keyword>
<dbReference type="Gene3D" id="1.20.5.110">
    <property type="match status" value="1"/>
</dbReference>
<feature type="region of interest" description="Disordered" evidence="2">
    <location>
        <begin position="1"/>
        <end position="42"/>
    </location>
</feature>